<comment type="caution">
    <text evidence="1">The sequence shown here is derived from an EMBL/GenBank/DDBJ whole genome shotgun (WGS) entry which is preliminary data.</text>
</comment>
<accession>A0A1Y2GX52</accession>
<dbReference type="RefSeq" id="XP_021884159.1">
    <property type="nucleotide sequence ID" value="XM_022023247.1"/>
</dbReference>
<protein>
    <recommendedName>
        <fullName evidence="3">Ion transport domain-containing protein</fullName>
    </recommendedName>
</protein>
<evidence type="ECO:0000313" key="1">
    <source>
        <dbReference type="EMBL" id="ORZ26394.1"/>
    </source>
</evidence>
<dbReference type="GeneID" id="33565091"/>
<reference evidence="1 2" key="1">
    <citation type="submission" date="2016-07" db="EMBL/GenBank/DDBJ databases">
        <title>Pervasive Adenine N6-methylation of Active Genes in Fungi.</title>
        <authorList>
            <consortium name="DOE Joint Genome Institute"/>
            <person name="Mondo S.J."/>
            <person name="Dannebaum R.O."/>
            <person name="Kuo R.C."/>
            <person name="Labutti K."/>
            <person name="Haridas S."/>
            <person name="Kuo A."/>
            <person name="Salamov A."/>
            <person name="Ahrendt S.R."/>
            <person name="Lipzen A."/>
            <person name="Sullivan W."/>
            <person name="Andreopoulos W.B."/>
            <person name="Clum A."/>
            <person name="Lindquist E."/>
            <person name="Daum C."/>
            <person name="Ramamoorthy G.K."/>
            <person name="Gryganskyi A."/>
            <person name="Culley D."/>
            <person name="Magnuson J.K."/>
            <person name="James T.Y."/>
            <person name="O'Malley M.A."/>
            <person name="Stajich J.E."/>
            <person name="Spatafora J.W."/>
            <person name="Visel A."/>
            <person name="Grigoriev I.V."/>
        </authorList>
    </citation>
    <scope>NUCLEOTIDE SEQUENCE [LARGE SCALE GENOMIC DNA]</scope>
    <source>
        <strain evidence="1 2">NRRL 3116</strain>
    </source>
</reference>
<dbReference type="AlphaFoldDB" id="A0A1Y2GX52"/>
<dbReference type="Proteomes" id="UP000193648">
    <property type="component" value="Unassembled WGS sequence"/>
</dbReference>
<gene>
    <name evidence="1" type="ORF">BCR41DRAFT_348212</name>
</gene>
<evidence type="ECO:0000313" key="2">
    <source>
        <dbReference type="Proteomes" id="UP000193648"/>
    </source>
</evidence>
<dbReference type="EMBL" id="MCFF01000007">
    <property type="protein sequence ID" value="ORZ26394.1"/>
    <property type="molecule type" value="Genomic_DNA"/>
</dbReference>
<name>A0A1Y2GX52_9FUNG</name>
<evidence type="ECO:0008006" key="3">
    <source>
        <dbReference type="Google" id="ProtNLM"/>
    </source>
</evidence>
<organism evidence="1 2">
    <name type="scientific">Lobosporangium transversale</name>
    <dbReference type="NCBI Taxonomy" id="64571"/>
    <lineage>
        <taxon>Eukaryota</taxon>
        <taxon>Fungi</taxon>
        <taxon>Fungi incertae sedis</taxon>
        <taxon>Mucoromycota</taxon>
        <taxon>Mortierellomycotina</taxon>
        <taxon>Mortierellomycetes</taxon>
        <taxon>Mortierellales</taxon>
        <taxon>Mortierellaceae</taxon>
        <taxon>Lobosporangium</taxon>
    </lineage>
</organism>
<proteinExistence type="predicted"/>
<sequence>MMFIYFFFTTILLLNVLIALMNVAFNVGDETWRLVWTENRLRYVESAENLLYHDPAFLDYFQVRSLFPERIYYMATPQEQKDFYAKAGDIIKEETGGVVNQAQTNEGDKKVEASQVLQLQGKQCQEQKEIISDLRGELIKLLTHMSEMQQQMMDQQRRFDERMEEQRAQLCVVQEHIHNFASRRDDKP</sequence>
<dbReference type="OrthoDB" id="310870at2759"/>
<keyword evidence="2" id="KW-1185">Reference proteome</keyword>
<dbReference type="InParanoid" id="A0A1Y2GX52"/>